<dbReference type="SMART" id="SM00320">
    <property type="entry name" value="WD40"/>
    <property type="match status" value="4"/>
</dbReference>
<dbReference type="Pfam" id="PF00400">
    <property type="entry name" value="WD40"/>
    <property type="match status" value="4"/>
</dbReference>
<feature type="repeat" description="WD" evidence="3">
    <location>
        <begin position="108"/>
        <end position="149"/>
    </location>
</feature>
<keyword evidence="2" id="KW-0677">Repeat</keyword>
<dbReference type="PROSITE" id="PS50294">
    <property type="entry name" value="WD_REPEATS_REGION"/>
    <property type="match status" value="2"/>
</dbReference>
<dbReference type="PANTHER" id="PTHR22847">
    <property type="entry name" value="WD40 REPEAT PROTEIN"/>
    <property type="match status" value="1"/>
</dbReference>
<evidence type="ECO:0000313" key="4">
    <source>
        <dbReference type="EMBL" id="PIO70978.1"/>
    </source>
</evidence>
<dbReference type="PANTHER" id="PTHR22847:SF637">
    <property type="entry name" value="WD REPEAT DOMAIN 5B"/>
    <property type="match status" value="1"/>
</dbReference>
<dbReference type="Gene3D" id="2.130.10.10">
    <property type="entry name" value="YVTN repeat-like/Quinoprotein amine dehydrogenase"/>
    <property type="match status" value="1"/>
</dbReference>
<evidence type="ECO:0000256" key="3">
    <source>
        <dbReference type="PROSITE-ProRule" id="PRU00221"/>
    </source>
</evidence>
<feature type="repeat" description="WD" evidence="3">
    <location>
        <begin position="22"/>
        <end position="55"/>
    </location>
</feature>
<feature type="non-terminal residue" evidence="4">
    <location>
        <position position="208"/>
    </location>
</feature>
<dbReference type="InterPro" id="IPR015943">
    <property type="entry name" value="WD40/YVTN_repeat-like_dom_sf"/>
</dbReference>
<dbReference type="Proteomes" id="UP000230423">
    <property type="component" value="Unassembled WGS sequence"/>
</dbReference>
<keyword evidence="1 3" id="KW-0853">WD repeat</keyword>
<dbReference type="SUPFAM" id="SSF50978">
    <property type="entry name" value="WD40 repeat-like"/>
    <property type="match status" value="1"/>
</dbReference>
<evidence type="ECO:0000313" key="5">
    <source>
        <dbReference type="Proteomes" id="UP000230423"/>
    </source>
</evidence>
<dbReference type="PROSITE" id="PS50082">
    <property type="entry name" value="WD_REPEATS_2"/>
    <property type="match status" value="3"/>
</dbReference>
<sequence length="208" mass="23126">MAINGSGKPKMKVSFIIRDENEHRHRAAVSALQYDSSTGRLFSAGNDTIIRLWKVPSAGTKDYVSCLAYAKEHERAASAGYDQSIYLWDIATLTKLTTTNNTVTTSSLMGCKNSIYALAMNDSGTVIVSGSTEKVLRIWDPRTCQKIMKLRGHTENIRAVVISPDGTKTDNAFSFVYSAGRDRRVFRTPICDFAQSHLLFEEDAFVKK</sequence>
<name>A0A2G9UL33_TELCI</name>
<dbReference type="PROSITE" id="PS00678">
    <property type="entry name" value="WD_REPEATS_1"/>
    <property type="match status" value="1"/>
</dbReference>
<reference evidence="4 5" key="1">
    <citation type="submission" date="2015-09" db="EMBL/GenBank/DDBJ databases">
        <title>Draft genome of the parasitic nematode Teladorsagia circumcincta isolate WARC Sus (inbred).</title>
        <authorList>
            <person name="Mitreva M."/>
        </authorList>
    </citation>
    <scope>NUCLEOTIDE SEQUENCE [LARGE SCALE GENOMIC DNA]</scope>
    <source>
        <strain evidence="4 5">S</strain>
    </source>
</reference>
<evidence type="ECO:0000256" key="2">
    <source>
        <dbReference type="ARBA" id="ARBA00022737"/>
    </source>
</evidence>
<feature type="repeat" description="WD" evidence="3">
    <location>
        <begin position="57"/>
        <end position="98"/>
    </location>
</feature>
<accession>A0A2G9UL33</accession>
<dbReference type="InterPro" id="IPR019775">
    <property type="entry name" value="WD40_repeat_CS"/>
</dbReference>
<dbReference type="GO" id="GO:1990234">
    <property type="term" value="C:transferase complex"/>
    <property type="evidence" value="ECO:0007669"/>
    <property type="project" value="UniProtKB-ARBA"/>
</dbReference>
<dbReference type="PRINTS" id="PR00320">
    <property type="entry name" value="GPROTEINBRPT"/>
</dbReference>
<evidence type="ECO:0000256" key="1">
    <source>
        <dbReference type="ARBA" id="ARBA00022574"/>
    </source>
</evidence>
<organism evidence="4 5">
    <name type="scientific">Teladorsagia circumcincta</name>
    <name type="common">Brown stomach worm</name>
    <name type="synonym">Ostertagia circumcincta</name>
    <dbReference type="NCBI Taxonomy" id="45464"/>
    <lineage>
        <taxon>Eukaryota</taxon>
        <taxon>Metazoa</taxon>
        <taxon>Ecdysozoa</taxon>
        <taxon>Nematoda</taxon>
        <taxon>Chromadorea</taxon>
        <taxon>Rhabditida</taxon>
        <taxon>Rhabditina</taxon>
        <taxon>Rhabditomorpha</taxon>
        <taxon>Strongyloidea</taxon>
        <taxon>Trichostrongylidae</taxon>
        <taxon>Teladorsagia</taxon>
    </lineage>
</organism>
<dbReference type="InterPro" id="IPR020472">
    <property type="entry name" value="WD40_PAC1"/>
</dbReference>
<keyword evidence="5" id="KW-1185">Reference proteome</keyword>
<protein>
    <submittedName>
        <fullName evidence="4">WD domain, G-beta repeat protein</fullName>
    </submittedName>
</protein>
<gene>
    <name evidence="4" type="ORF">TELCIR_07133</name>
</gene>
<dbReference type="OrthoDB" id="5826186at2759"/>
<dbReference type="AlphaFoldDB" id="A0A2G9UL33"/>
<dbReference type="InterPro" id="IPR001680">
    <property type="entry name" value="WD40_rpt"/>
</dbReference>
<dbReference type="EMBL" id="KZ346095">
    <property type="protein sequence ID" value="PIO70978.1"/>
    <property type="molecule type" value="Genomic_DNA"/>
</dbReference>
<dbReference type="InterPro" id="IPR036322">
    <property type="entry name" value="WD40_repeat_dom_sf"/>
</dbReference>
<proteinExistence type="predicted"/>